<protein>
    <submittedName>
        <fullName evidence="1">Uncharacterized protein</fullName>
    </submittedName>
</protein>
<evidence type="ECO:0000313" key="1">
    <source>
        <dbReference type="EMBL" id="TKR61592.1"/>
    </source>
</evidence>
<keyword evidence="2" id="KW-1185">Reference proteome</keyword>
<reference evidence="1 2" key="2">
    <citation type="journal article" date="2019" name="G3 (Bethesda)">
        <title>Hybrid Assembly of the Genome of the Entomopathogenic Nematode Steinernema carpocapsae Identifies the X-Chromosome.</title>
        <authorList>
            <person name="Serra L."/>
            <person name="Macchietto M."/>
            <person name="Macias-Munoz A."/>
            <person name="McGill C.J."/>
            <person name="Rodriguez I.M."/>
            <person name="Rodriguez B."/>
            <person name="Murad R."/>
            <person name="Mortazavi A."/>
        </authorList>
    </citation>
    <scope>NUCLEOTIDE SEQUENCE [LARGE SCALE GENOMIC DNA]</scope>
    <source>
        <strain evidence="1 2">ALL</strain>
    </source>
</reference>
<gene>
    <name evidence="1" type="ORF">L596_028685</name>
</gene>
<accession>A0A4U5LZ78</accession>
<evidence type="ECO:0000313" key="2">
    <source>
        <dbReference type="Proteomes" id="UP000298663"/>
    </source>
</evidence>
<sequence length="87" mass="9563">MVTNNFSPTSDLPRLFSLDSHSGFSTCLRFQHAFCVLQSQTLLGNNTRKCFRKAHASVKPCNKHGSLSYGIPSSFAGAATLFMRMCS</sequence>
<dbReference type="AlphaFoldDB" id="A0A4U5LZ78"/>
<name>A0A4U5LZ78_STECR</name>
<dbReference type="EMBL" id="AZBU02000011">
    <property type="protein sequence ID" value="TKR61592.1"/>
    <property type="molecule type" value="Genomic_DNA"/>
</dbReference>
<reference evidence="1 2" key="1">
    <citation type="journal article" date="2015" name="Genome Biol.">
        <title>Comparative genomics of Steinernema reveals deeply conserved gene regulatory networks.</title>
        <authorList>
            <person name="Dillman A.R."/>
            <person name="Macchietto M."/>
            <person name="Porter C.F."/>
            <person name="Rogers A."/>
            <person name="Williams B."/>
            <person name="Antoshechkin I."/>
            <person name="Lee M.M."/>
            <person name="Goodwin Z."/>
            <person name="Lu X."/>
            <person name="Lewis E.E."/>
            <person name="Goodrich-Blair H."/>
            <person name="Stock S.P."/>
            <person name="Adams B.J."/>
            <person name="Sternberg P.W."/>
            <person name="Mortazavi A."/>
        </authorList>
    </citation>
    <scope>NUCLEOTIDE SEQUENCE [LARGE SCALE GENOMIC DNA]</scope>
    <source>
        <strain evidence="1 2">ALL</strain>
    </source>
</reference>
<proteinExistence type="predicted"/>
<organism evidence="1 2">
    <name type="scientific">Steinernema carpocapsae</name>
    <name type="common">Entomopathogenic nematode</name>
    <dbReference type="NCBI Taxonomy" id="34508"/>
    <lineage>
        <taxon>Eukaryota</taxon>
        <taxon>Metazoa</taxon>
        <taxon>Ecdysozoa</taxon>
        <taxon>Nematoda</taxon>
        <taxon>Chromadorea</taxon>
        <taxon>Rhabditida</taxon>
        <taxon>Tylenchina</taxon>
        <taxon>Panagrolaimomorpha</taxon>
        <taxon>Strongyloidoidea</taxon>
        <taxon>Steinernematidae</taxon>
        <taxon>Steinernema</taxon>
    </lineage>
</organism>
<dbReference type="Proteomes" id="UP000298663">
    <property type="component" value="Unassembled WGS sequence"/>
</dbReference>
<comment type="caution">
    <text evidence="1">The sequence shown here is derived from an EMBL/GenBank/DDBJ whole genome shotgun (WGS) entry which is preliminary data.</text>
</comment>